<dbReference type="Proteomes" id="UP001231649">
    <property type="component" value="Chromosome 6"/>
</dbReference>
<sequence>MHKNRPWNRDNRDRNMRGGFRGGRGGNRGWSGNHRGFKPQWGNFDGPGGGNKFQNNYSGNKGYWKKRDTPGKRLSEEDIGVTEYISTHPGFNGIIKSRYSDFQVSEISEQGEIAKLTCKKAPPAPEEDAVSEDEDLLLSKYNLEILPMETWDKINTLAVSKESDPGCVEIDMEGVTKEQRTKIHDAVKKAFGDSIVGSTVNIDDKKLMRFQKFKKGVRIDNRVKWMWPAEYVHFIVHKENCDTMDAAVRIAERIGVHVKPSMLGYAGTKDRRAKTSQWFSARRLDPRRFVAATRYLKDIHVGNFCFKHTNLKLGMLKGNRFRIALRNVTAADELVDTACRHLQEHGFINYYGLQRFGSRVDTPTYNIGLKLLQGNFKEAIDMILECREGPMEQALRTYKESGANAAVKLLPRRTPAHNEARLIRALAEAPNDLLGALGKLARNTRLLYLHSYQSLLWNRAVSVRIRRDGLKPAVGDLVPLVHVDKEDEFEDEEDSDSEENQSDSETKEIKQEIEKKKEVKVEVEVVKEKQQQKNEEKPKIPVKVLTQEDIDSGKYSILDIVMPLPGYSVDYPPNMKEFYVEELTKVGLTLDMRHKIKSYSMSGAYRHVVSRPRDVSWRCVRYADPFADLISSDLDDMHNNKLSGIVEDGKYKALLLNMTLPASCYATMALRELLKVDTSSDNQALQNNYHKERKTSTAEENGEKKAGSETGESKKADNESGEKSGKADSESGEKIGKADSESGEKIEKADTESTEKTESKIESGEKRKIESENEEDAKKQKVDE</sequence>
<protein>
    <submittedName>
        <fullName evidence="1">Uncharacterized protein</fullName>
    </submittedName>
</protein>
<gene>
    <name evidence="1" type="ORF">PYW08_015091</name>
</gene>
<comment type="caution">
    <text evidence="1">The sequence shown here is derived from an EMBL/GenBank/DDBJ whole genome shotgun (WGS) entry which is preliminary data.</text>
</comment>
<dbReference type="EMBL" id="CM056782">
    <property type="protein sequence ID" value="KAJ8732361.1"/>
    <property type="molecule type" value="Genomic_DNA"/>
</dbReference>
<evidence type="ECO:0000313" key="2">
    <source>
        <dbReference type="Proteomes" id="UP001231649"/>
    </source>
</evidence>
<reference evidence="1" key="1">
    <citation type="submission" date="2023-03" db="EMBL/GenBank/DDBJ databases">
        <title>Chromosome-level genomes of two armyworms, Mythimna separata and Mythimna loreyi, provide insights into the biosynthesis and reception of sex pheromones.</title>
        <authorList>
            <person name="Zhao H."/>
        </authorList>
    </citation>
    <scope>NUCLEOTIDE SEQUENCE</scope>
    <source>
        <strain evidence="1">BeijingLab</strain>
    </source>
</reference>
<organism evidence="1 2">
    <name type="scientific">Mythimna loreyi</name>
    <dbReference type="NCBI Taxonomy" id="667449"/>
    <lineage>
        <taxon>Eukaryota</taxon>
        <taxon>Metazoa</taxon>
        <taxon>Ecdysozoa</taxon>
        <taxon>Arthropoda</taxon>
        <taxon>Hexapoda</taxon>
        <taxon>Insecta</taxon>
        <taxon>Pterygota</taxon>
        <taxon>Neoptera</taxon>
        <taxon>Endopterygota</taxon>
        <taxon>Lepidoptera</taxon>
        <taxon>Glossata</taxon>
        <taxon>Ditrysia</taxon>
        <taxon>Noctuoidea</taxon>
        <taxon>Noctuidae</taxon>
        <taxon>Noctuinae</taxon>
        <taxon>Hadenini</taxon>
        <taxon>Mythimna</taxon>
    </lineage>
</organism>
<name>A0ACC2R815_9NEOP</name>
<accession>A0ACC2R815</accession>
<keyword evidence="2" id="KW-1185">Reference proteome</keyword>
<evidence type="ECO:0000313" key="1">
    <source>
        <dbReference type="EMBL" id="KAJ8732361.1"/>
    </source>
</evidence>
<proteinExistence type="predicted"/>